<feature type="region of interest" description="Disordered" evidence="2">
    <location>
        <begin position="766"/>
        <end position="1016"/>
    </location>
</feature>
<feature type="region of interest" description="Disordered" evidence="2">
    <location>
        <begin position="206"/>
        <end position="231"/>
    </location>
</feature>
<reference evidence="4" key="2">
    <citation type="submission" date="2021-04" db="EMBL/GenBank/DDBJ databases">
        <authorList>
            <person name="Podell S."/>
        </authorList>
    </citation>
    <scope>NUCLEOTIDE SEQUENCE</scope>
    <source>
        <strain evidence="4">Hildebrandi</strain>
    </source>
</reference>
<feature type="compositionally biased region" description="Acidic residues" evidence="2">
    <location>
        <begin position="982"/>
        <end position="994"/>
    </location>
</feature>
<sequence>MGKPDQLRRRGRSKEKRKGELPSDKLSLKDGVAVSNVKAPLINLSAEATTWYNYGQDLTGRNDTIASLPFKERNGITPELIRRFRSTADAIYQNELRLFSQSQDRKSSSDEKWVENTMRKGTLKDRIAAMSVTISNDPIHKLYALDGLLSMVGCSATTDGGHGGKPNSRVAQLAGEALEDIFVNTLLPSDRKLLTMGQRPLCRYDINNSIDDNKKDNKEAKNSSKQNKSSHKTLSPRILLLWRFEEMVKEKYDLFLRQYMAQTLHDGLEQQKIATLQSAANLLTSVPEGEAKLLDMMVNKLGDPDKKTAAAAGHQLRIVLQRHPNMQTVIAREVQQLAHRPHLAPKALYNCIVFLNQLQLKRPEIETGIVDHDQNKSRDHSSSLPASLIKTYFRLFEVAVKQTEKQSKSSKTSTTSDDAGAMKGRLLSALLTGVNRAHPYLPEKDQDMEEHIDALFRIVHKAPPGACTQALMLLFHLAVGFQLEKDQKDDDDDDENRDNNPIGNNSEERQKRQDRFYRALYATLQKSNVVCRGKHLTMYFNLLYKAMKYDTDINRVHAFVKRLLAAVLHAPPPTMAAAMFLLQEISRTHQDLRLSWEDVPDPDSNASLVLDDTKREPKAGIVNMTQLLNEGSNGEMESSAATRGPPPYWELSLLSHHFHPSVNKFANEIGEIDYAGDPLHDFSLAPFLDKFAYRNPKSREKLLQQYKQKAGTCTASKGRRMKRLEARLELPLNDPRFLEKNDISEQDEFFHRFFVERARRDEIKGIARSTAEASNENDDDEDEEMDAQELEALEAAEEADADVGVKSFEEYEATWDTDEEEEAFVDSLAMKLLEDSAGGPADIDDDPDMEDWGDMYDDGQHDDEENDDDDDANQNEDNRDGHDSGSDDTRNSSEAPTRIKKNKSYNGAFLEDDAMADESDSEDSDSEPLISESEIVGALNAEALDQESVEEEDDDKFQASSDGSSSSTDNDDDEEKNFLSLIEEDSDDDDDDEQAAAKEKTKKKSYKTEPKNQDVSEAFVDADEYAEMIEKSFRELKRSAATVDAAADEAEVKMNSKPQKKSKKRRKH</sequence>
<feature type="compositionally biased region" description="Acidic residues" evidence="2">
    <location>
        <begin position="810"/>
        <end position="824"/>
    </location>
</feature>
<dbReference type="Proteomes" id="UP000693970">
    <property type="component" value="Unassembled WGS sequence"/>
</dbReference>
<feature type="compositionally biased region" description="Acidic residues" evidence="2">
    <location>
        <begin position="842"/>
        <end position="874"/>
    </location>
</feature>
<feature type="region of interest" description="Disordered" evidence="2">
    <location>
        <begin position="1"/>
        <end position="24"/>
    </location>
</feature>
<dbReference type="EMBL" id="JAGRRH010000015">
    <property type="protein sequence ID" value="KAG7357074.1"/>
    <property type="molecule type" value="Genomic_DNA"/>
</dbReference>
<dbReference type="AlphaFoldDB" id="A0A9K3PTX6"/>
<accession>A0A9K3PTX6</accession>
<reference evidence="4" key="1">
    <citation type="journal article" date="2021" name="Sci. Rep.">
        <title>Diploid genomic architecture of Nitzschia inconspicua, an elite biomass production diatom.</title>
        <authorList>
            <person name="Oliver A."/>
            <person name="Podell S."/>
            <person name="Pinowska A."/>
            <person name="Traller J.C."/>
            <person name="Smith S.R."/>
            <person name="McClure R."/>
            <person name="Beliaev A."/>
            <person name="Bohutskyi P."/>
            <person name="Hill E.A."/>
            <person name="Rabines A."/>
            <person name="Zheng H."/>
            <person name="Allen L.Z."/>
            <person name="Kuo A."/>
            <person name="Grigoriev I.V."/>
            <person name="Allen A.E."/>
            <person name="Hazlebeck D."/>
            <person name="Allen E.E."/>
        </authorList>
    </citation>
    <scope>NUCLEOTIDE SEQUENCE</scope>
    <source>
        <strain evidence="4">Hildebrandi</strain>
    </source>
</reference>
<evidence type="ECO:0000313" key="4">
    <source>
        <dbReference type="EMBL" id="KAG7357074.1"/>
    </source>
</evidence>
<dbReference type="Pfam" id="PF03914">
    <property type="entry name" value="CBF"/>
    <property type="match status" value="1"/>
</dbReference>
<feature type="domain" description="CCAAT-binding factor" evidence="3">
    <location>
        <begin position="468"/>
        <end position="666"/>
    </location>
</feature>
<evidence type="ECO:0000259" key="3">
    <source>
        <dbReference type="Pfam" id="PF03914"/>
    </source>
</evidence>
<comment type="similarity">
    <text evidence="1">Belongs to the CBF/MAK21 family.</text>
</comment>
<dbReference type="OrthoDB" id="28947at2759"/>
<name>A0A9K3PTX6_9STRA</name>
<feature type="region of interest" description="Disordered" evidence="2">
    <location>
        <begin position="1039"/>
        <end position="1068"/>
    </location>
</feature>
<keyword evidence="5" id="KW-1185">Reference proteome</keyword>
<dbReference type="GO" id="GO:0005634">
    <property type="term" value="C:nucleus"/>
    <property type="evidence" value="ECO:0007669"/>
    <property type="project" value="TreeGrafter"/>
</dbReference>
<evidence type="ECO:0000256" key="1">
    <source>
        <dbReference type="ARBA" id="ARBA00007797"/>
    </source>
</evidence>
<feature type="compositionally biased region" description="Basic and acidic residues" evidence="2">
    <location>
        <begin position="876"/>
        <end position="891"/>
    </location>
</feature>
<organism evidence="4 5">
    <name type="scientific">Nitzschia inconspicua</name>
    <dbReference type="NCBI Taxonomy" id="303405"/>
    <lineage>
        <taxon>Eukaryota</taxon>
        <taxon>Sar</taxon>
        <taxon>Stramenopiles</taxon>
        <taxon>Ochrophyta</taxon>
        <taxon>Bacillariophyta</taxon>
        <taxon>Bacillariophyceae</taxon>
        <taxon>Bacillariophycidae</taxon>
        <taxon>Bacillariales</taxon>
        <taxon>Bacillariaceae</taxon>
        <taxon>Nitzschia</taxon>
    </lineage>
</organism>
<dbReference type="PANTHER" id="PTHR12048">
    <property type="entry name" value="CCAAT-BINDING FACTOR-RELATED"/>
    <property type="match status" value="1"/>
</dbReference>
<gene>
    <name evidence="4" type="ORF">IV203_001762</name>
</gene>
<dbReference type="PANTHER" id="PTHR12048:SF0">
    <property type="entry name" value="CCAAT_ENHANCER-BINDING PROTEIN ZETA"/>
    <property type="match status" value="1"/>
</dbReference>
<feature type="compositionally biased region" description="Basic residues" evidence="2">
    <location>
        <begin position="1058"/>
        <end position="1068"/>
    </location>
</feature>
<dbReference type="InterPro" id="IPR005612">
    <property type="entry name" value="CCAAT-binding_factor"/>
</dbReference>
<feature type="compositionally biased region" description="Acidic residues" evidence="2">
    <location>
        <begin position="775"/>
        <end position="801"/>
    </location>
</feature>
<evidence type="ECO:0000313" key="5">
    <source>
        <dbReference type="Proteomes" id="UP000693970"/>
    </source>
</evidence>
<dbReference type="InterPro" id="IPR040155">
    <property type="entry name" value="CEBPZ/Mak21-like"/>
</dbReference>
<feature type="compositionally biased region" description="Basic and acidic residues" evidence="2">
    <location>
        <begin position="211"/>
        <end position="222"/>
    </location>
</feature>
<protein>
    <submittedName>
        <fullName evidence="4">CBF/Mak21 family-domain containing protein</fullName>
    </submittedName>
</protein>
<proteinExistence type="inferred from homology"/>
<comment type="caution">
    <text evidence="4">The sequence shown here is derived from an EMBL/GenBank/DDBJ whole genome shotgun (WGS) entry which is preliminary data.</text>
</comment>
<feature type="compositionally biased region" description="Acidic residues" evidence="2">
    <location>
        <begin position="910"/>
        <end position="926"/>
    </location>
</feature>
<feature type="region of interest" description="Disordered" evidence="2">
    <location>
        <begin position="486"/>
        <end position="510"/>
    </location>
</feature>
<evidence type="ECO:0000256" key="2">
    <source>
        <dbReference type="SAM" id="MobiDB-lite"/>
    </source>
</evidence>
<feature type="compositionally biased region" description="Acidic residues" evidence="2">
    <location>
        <begin position="944"/>
        <end position="955"/>
    </location>
</feature>